<feature type="domain" description="ABC3 transporter permease C-terminal" evidence="7">
    <location>
        <begin position="677"/>
        <end position="790"/>
    </location>
</feature>
<dbReference type="KEGG" id="pseg:D3H65_13270"/>
<accession>A0A3B7ML33</accession>
<dbReference type="PANTHER" id="PTHR30572">
    <property type="entry name" value="MEMBRANE COMPONENT OF TRANSPORTER-RELATED"/>
    <property type="match status" value="1"/>
</dbReference>
<keyword evidence="10" id="KW-1185">Reference proteome</keyword>
<dbReference type="Proteomes" id="UP000263900">
    <property type="component" value="Chromosome"/>
</dbReference>
<feature type="transmembrane region" description="Helical" evidence="6">
    <location>
        <begin position="336"/>
        <end position="357"/>
    </location>
</feature>
<dbReference type="GO" id="GO:0005886">
    <property type="term" value="C:plasma membrane"/>
    <property type="evidence" value="ECO:0007669"/>
    <property type="project" value="UniProtKB-SubCell"/>
</dbReference>
<feature type="transmembrane region" description="Helical" evidence="6">
    <location>
        <begin position="290"/>
        <end position="309"/>
    </location>
</feature>
<evidence type="ECO:0000256" key="1">
    <source>
        <dbReference type="ARBA" id="ARBA00004651"/>
    </source>
</evidence>
<feature type="transmembrane region" description="Helical" evidence="6">
    <location>
        <begin position="672"/>
        <end position="694"/>
    </location>
</feature>
<dbReference type="OrthoDB" id="5933722at2"/>
<evidence type="ECO:0000256" key="3">
    <source>
        <dbReference type="ARBA" id="ARBA00022692"/>
    </source>
</evidence>
<keyword evidence="5 6" id="KW-0472">Membrane</keyword>
<dbReference type="InterPro" id="IPR050250">
    <property type="entry name" value="Macrolide_Exporter_MacB"/>
</dbReference>
<feature type="transmembrane region" description="Helical" evidence="6">
    <location>
        <begin position="433"/>
        <end position="452"/>
    </location>
</feature>
<name>A0A3B7ML33_9BACT</name>
<feature type="domain" description="MacB-like periplasmic core" evidence="8">
    <location>
        <begin position="480"/>
        <end position="608"/>
    </location>
</feature>
<dbReference type="GO" id="GO:0022857">
    <property type="term" value="F:transmembrane transporter activity"/>
    <property type="evidence" value="ECO:0007669"/>
    <property type="project" value="TreeGrafter"/>
</dbReference>
<dbReference type="Pfam" id="PF12704">
    <property type="entry name" value="MacB_PCD"/>
    <property type="match status" value="2"/>
</dbReference>
<proteinExistence type="predicted"/>
<feature type="transmembrane region" description="Helical" evidence="6">
    <location>
        <begin position="377"/>
        <end position="405"/>
    </location>
</feature>
<feature type="transmembrane region" description="Helical" evidence="6">
    <location>
        <begin position="729"/>
        <end position="750"/>
    </location>
</feature>
<dbReference type="InterPro" id="IPR003838">
    <property type="entry name" value="ABC3_permease_C"/>
</dbReference>
<evidence type="ECO:0000313" key="10">
    <source>
        <dbReference type="Proteomes" id="UP000263900"/>
    </source>
</evidence>
<evidence type="ECO:0000256" key="4">
    <source>
        <dbReference type="ARBA" id="ARBA00022989"/>
    </source>
</evidence>
<gene>
    <name evidence="9" type="ORF">D3H65_13270</name>
</gene>
<dbReference type="PANTHER" id="PTHR30572:SF18">
    <property type="entry name" value="ABC-TYPE MACROLIDE FAMILY EXPORT SYSTEM PERMEASE COMPONENT 2"/>
    <property type="match status" value="1"/>
</dbReference>
<evidence type="ECO:0000313" key="9">
    <source>
        <dbReference type="EMBL" id="AXY74898.1"/>
    </source>
</evidence>
<dbReference type="EMBL" id="CP032157">
    <property type="protein sequence ID" value="AXY74898.1"/>
    <property type="molecule type" value="Genomic_DNA"/>
</dbReference>
<dbReference type="InterPro" id="IPR025857">
    <property type="entry name" value="MacB_PCD"/>
</dbReference>
<keyword evidence="4 6" id="KW-1133">Transmembrane helix</keyword>
<dbReference type="Pfam" id="PF02687">
    <property type="entry name" value="FtsX"/>
    <property type="match status" value="2"/>
</dbReference>
<keyword evidence="3 6" id="KW-0812">Transmembrane</keyword>
<comment type="subcellular location">
    <subcellularLocation>
        <location evidence="1">Cell membrane</location>
        <topology evidence="1">Multi-pass membrane protein</topology>
    </subcellularLocation>
</comment>
<evidence type="ECO:0000259" key="7">
    <source>
        <dbReference type="Pfam" id="PF02687"/>
    </source>
</evidence>
<reference evidence="9 10" key="1">
    <citation type="submission" date="2018-09" db="EMBL/GenBank/DDBJ databases">
        <title>Genome sequencing of strain 6GH32-13.</title>
        <authorList>
            <person name="Weon H.-Y."/>
            <person name="Heo J."/>
            <person name="Kwon S.-W."/>
        </authorList>
    </citation>
    <scope>NUCLEOTIDE SEQUENCE [LARGE SCALE GENOMIC DNA]</scope>
    <source>
        <strain evidence="9 10">5GH32-13</strain>
    </source>
</reference>
<feature type="domain" description="MacB-like periplasmic core" evidence="8">
    <location>
        <begin position="20"/>
        <end position="244"/>
    </location>
</feature>
<sequence>MIRNYLKIAVRNLMRNKVFSFINIFGLGLSMAVCLLVILHVKDQLSYDKFHPQPGRTYRIISNITNKEGNTSTFASTPLPLADKLATDFSLIEHLTRIYPVDANATNGVKELRLHQAFTDSNFFNIFGYTLQSGNSHTALTSPNSIVLSKEIAEKFFGNSNAMGQVLTFSELGDFRVTGVMNKPAGKSHVEKDAYLSMSSVPLLEKTGKLSAKLRQWNNITDAYTYVVLKPQVKEKQLSQAVTTISKDLVKQSTLTGKENYAFSVQPLNKIILSEEMNAPLGNTGSRGKVIAEIVIALIILLSACFNYTNLSVARSLKRGKEVGIRKVSGAVRSQVFTQFVIESLLTAFLALVLAWLMLNIMKGQPFAREITSADELILDAGTCVWFLLFSLFAGLLAGVLPAWALSSFKPVEVLKNLSTVKLFLGNNFRKSLIVVQFTLSLVATIFTLTFFRQFDYMDNADPGYRQDHVISIPLAAAGQPLLKHELEQLNGVTSVAAISTLPGREVTGRTRVRSQPGAEPIAMDYYFADPGIFNTLHLSLLAGTSFPQQADSAQAEQYIVLNELALQPLHITSPQAAIGKSIWIDDSVQVQIAGVMKNFSHRGLAVPFIPLVMRQKPAAYHYLVVSTATALPASFLKSVESTWKKQFPNQPFEGKWLREDWAGGNKVNGTVGMLGFLTLITITIASLGLLGMVIYSTETRRKEIGIRKVMGASIAIIMALLSRSFLKLLLIAGCIALPIGYLLGFFFLNIFANRITIGVDILLISFAVMLLIALMTIITQIYRVAAANPVNSLRSE</sequence>
<feature type="transmembrane region" description="Helical" evidence="6">
    <location>
        <begin position="20"/>
        <end position="41"/>
    </location>
</feature>
<evidence type="ECO:0000256" key="2">
    <source>
        <dbReference type="ARBA" id="ARBA00022475"/>
    </source>
</evidence>
<feature type="transmembrane region" description="Helical" evidence="6">
    <location>
        <begin position="706"/>
        <end position="723"/>
    </location>
</feature>
<evidence type="ECO:0000259" key="8">
    <source>
        <dbReference type="Pfam" id="PF12704"/>
    </source>
</evidence>
<dbReference type="RefSeq" id="WP_119050781.1">
    <property type="nucleotide sequence ID" value="NZ_CP032157.1"/>
</dbReference>
<feature type="transmembrane region" description="Helical" evidence="6">
    <location>
        <begin position="762"/>
        <end position="783"/>
    </location>
</feature>
<organism evidence="9 10">
    <name type="scientific">Paraflavitalea soli</name>
    <dbReference type="NCBI Taxonomy" id="2315862"/>
    <lineage>
        <taxon>Bacteria</taxon>
        <taxon>Pseudomonadati</taxon>
        <taxon>Bacteroidota</taxon>
        <taxon>Chitinophagia</taxon>
        <taxon>Chitinophagales</taxon>
        <taxon>Chitinophagaceae</taxon>
        <taxon>Paraflavitalea</taxon>
    </lineage>
</organism>
<keyword evidence="2" id="KW-1003">Cell membrane</keyword>
<evidence type="ECO:0000256" key="5">
    <source>
        <dbReference type="ARBA" id="ARBA00023136"/>
    </source>
</evidence>
<protein>
    <submittedName>
        <fullName evidence="9">Uncharacterized protein</fullName>
    </submittedName>
</protein>
<evidence type="ECO:0000256" key="6">
    <source>
        <dbReference type="SAM" id="Phobius"/>
    </source>
</evidence>
<dbReference type="AlphaFoldDB" id="A0A3B7ML33"/>
<feature type="domain" description="ABC3 transporter permease C-terminal" evidence="7">
    <location>
        <begin position="294"/>
        <end position="407"/>
    </location>
</feature>